<dbReference type="EMBL" id="JNBR01000365">
    <property type="protein sequence ID" value="OQR94393.1"/>
    <property type="molecule type" value="Genomic_DNA"/>
</dbReference>
<name>A0A1V9Z8S3_ACHHY</name>
<evidence type="ECO:0000313" key="7">
    <source>
        <dbReference type="Proteomes" id="UP000243579"/>
    </source>
</evidence>
<dbReference type="Proteomes" id="UP000243579">
    <property type="component" value="Unassembled WGS sequence"/>
</dbReference>
<keyword evidence="7" id="KW-1185">Reference proteome</keyword>
<dbReference type="AlphaFoldDB" id="A0A1V9Z8S3"/>
<dbReference type="Gene3D" id="3.30.40.10">
    <property type="entry name" value="Zinc/RING finger domain, C3HC4 (zinc finger)"/>
    <property type="match status" value="1"/>
</dbReference>
<dbReference type="Gene3D" id="3.30.530.20">
    <property type="match status" value="1"/>
</dbReference>
<keyword evidence="2 4" id="KW-0863">Zinc-finger</keyword>
<dbReference type="InterPro" id="IPR052727">
    <property type="entry name" value="Rab4/Rab5_effector"/>
</dbReference>
<gene>
    <name evidence="6" type="ORF">ACHHYP_20066</name>
</gene>
<evidence type="ECO:0000256" key="3">
    <source>
        <dbReference type="ARBA" id="ARBA00022833"/>
    </source>
</evidence>
<dbReference type="PROSITE" id="PS50178">
    <property type="entry name" value="ZF_FYVE"/>
    <property type="match status" value="1"/>
</dbReference>
<evidence type="ECO:0000256" key="1">
    <source>
        <dbReference type="ARBA" id="ARBA00022723"/>
    </source>
</evidence>
<evidence type="ECO:0000256" key="2">
    <source>
        <dbReference type="ARBA" id="ARBA00022771"/>
    </source>
</evidence>
<accession>A0A1V9Z8S3</accession>
<sequence>MALPQPPHFNVAPLTPYERQTYTQLASRVCLDTISSALTVQAEPVVEVVASPVTKRKARLSQGIDQLAGDVDAVCAYTQVRATLEEVAAIFDVDSPKKLRAHASAVAPSLLDRHTLHIVAPRRNHNPFHSISINWAATSCPFGISNRDACFLECQDEFAFSDPDKPTRRRGFVRAMHSIELNGCPSFKESHNLVRSHIVRSGHVFLETIEPGILDCYYIVAVDLRGSVPRMLHSALLRRECSKVLRLEEALQLERVRNQLATHGLARIHAYGDKAQQRECARCCRRFHLVARRRHCELCAEVVCSRCCFQMPTTFHGVYDAHVLLCYFCFNGRVHVKPLPERLHNATTKWVTDSITAGFTTRQSSSVPTEAEPSPRRKVLSSIPQHISILSIVDTLDLQSSFGSYMDSGATAAAPALVKTIDLDAPRPTERGSVFV</sequence>
<dbReference type="SUPFAM" id="SSF55961">
    <property type="entry name" value="Bet v1-like"/>
    <property type="match status" value="1"/>
</dbReference>
<dbReference type="InterPro" id="IPR011011">
    <property type="entry name" value="Znf_FYVE_PHD"/>
</dbReference>
<dbReference type="GO" id="GO:0008270">
    <property type="term" value="F:zinc ion binding"/>
    <property type="evidence" value="ECO:0007669"/>
    <property type="project" value="UniProtKB-KW"/>
</dbReference>
<evidence type="ECO:0000259" key="5">
    <source>
        <dbReference type="PROSITE" id="PS50178"/>
    </source>
</evidence>
<keyword evidence="3" id="KW-0862">Zinc</keyword>
<organism evidence="6 7">
    <name type="scientific">Achlya hypogyna</name>
    <name type="common">Oomycete</name>
    <name type="synonym">Protoachlya hypogyna</name>
    <dbReference type="NCBI Taxonomy" id="1202772"/>
    <lineage>
        <taxon>Eukaryota</taxon>
        <taxon>Sar</taxon>
        <taxon>Stramenopiles</taxon>
        <taxon>Oomycota</taxon>
        <taxon>Saprolegniomycetes</taxon>
        <taxon>Saprolegniales</taxon>
        <taxon>Achlyaceae</taxon>
        <taxon>Achlya</taxon>
    </lineage>
</organism>
<dbReference type="InterPro" id="IPR013083">
    <property type="entry name" value="Znf_RING/FYVE/PHD"/>
</dbReference>
<evidence type="ECO:0000256" key="4">
    <source>
        <dbReference type="PROSITE-ProRule" id="PRU00091"/>
    </source>
</evidence>
<dbReference type="OrthoDB" id="162663at2759"/>
<reference evidence="6 7" key="1">
    <citation type="journal article" date="2014" name="Genome Biol. Evol.">
        <title>The secreted proteins of Achlya hypogyna and Thraustotheca clavata identify the ancestral oomycete secretome and reveal gene acquisitions by horizontal gene transfer.</title>
        <authorList>
            <person name="Misner I."/>
            <person name="Blouin N."/>
            <person name="Leonard G."/>
            <person name="Richards T.A."/>
            <person name="Lane C.E."/>
        </authorList>
    </citation>
    <scope>NUCLEOTIDE SEQUENCE [LARGE SCALE GENOMIC DNA]</scope>
    <source>
        <strain evidence="6 7">ATCC 48635</strain>
    </source>
</reference>
<dbReference type="STRING" id="1202772.A0A1V9Z8S3"/>
<proteinExistence type="predicted"/>
<comment type="caution">
    <text evidence="6">The sequence shown here is derived from an EMBL/GenBank/DDBJ whole genome shotgun (WGS) entry which is preliminary data.</text>
</comment>
<dbReference type="PANTHER" id="PTHR13510:SF44">
    <property type="entry name" value="RABENOSYN-5"/>
    <property type="match status" value="1"/>
</dbReference>
<dbReference type="SUPFAM" id="SSF57903">
    <property type="entry name" value="FYVE/PHD zinc finger"/>
    <property type="match status" value="1"/>
</dbReference>
<keyword evidence="1" id="KW-0479">Metal-binding</keyword>
<dbReference type="InterPro" id="IPR023393">
    <property type="entry name" value="START-like_dom_sf"/>
</dbReference>
<dbReference type="PANTHER" id="PTHR13510">
    <property type="entry name" value="FYVE-FINGER-CONTAINING RAB5 EFFECTOR PROTEIN RABENOSYN-5-RELATED"/>
    <property type="match status" value="1"/>
</dbReference>
<protein>
    <recommendedName>
        <fullName evidence="5">FYVE-type domain-containing protein</fullName>
    </recommendedName>
</protein>
<evidence type="ECO:0000313" key="6">
    <source>
        <dbReference type="EMBL" id="OQR94393.1"/>
    </source>
</evidence>
<dbReference type="InterPro" id="IPR017455">
    <property type="entry name" value="Znf_FYVE-rel"/>
</dbReference>
<feature type="domain" description="FYVE-type" evidence="5">
    <location>
        <begin position="274"/>
        <end position="334"/>
    </location>
</feature>